<dbReference type="GO" id="GO:0051603">
    <property type="term" value="P:proteolysis involved in protein catabolic process"/>
    <property type="evidence" value="ECO:0007669"/>
    <property type="project" value="TreeGrafter"/>
</dbReference>
<feature type="active site" evidence="2">
    <location>
        <position position="150"/>
    </location>
</feature>
<dbReference type="PANTHER" id="PTHR12000">
    <property type="entry name" value="HEMOGLOBINASE FAMILY MEMBER"/>
    <property type="match status" value="1"/>
</dbReference>
<evidence type="ECO:0000313" key="3">
    <source>
        <dbReference type="EMBL" id="CAD7655818.1"/>
    </source>
</evidence>
<gene>
    <name evidence="3" type="ORF">ONB1V03_LOCUS12459</name>
</gene>
<comment type="similarity">
    <text evidence="1">Belongs to the peptidase C13 family.</text>
</comment>
<dbReference type="Proteomes" id="UP000728032">
    <property type="component" value="Unassembled WGS sequence"/>
</dbReference>
<dbReference type="GO" id="GO:0006624">
    <property type="term" value="P:vacuolar protein processing"/>
    <property type="evidence" value="ECO:0007669"/>
    <property type="project" value="TreeGrafter"/>
</dbReference>
<dbReference type="GO" id="GO:0005773">
    <property type="term" value="C:vacuole"/>
    <property type="evidence" value="ECO:0007669"/>
    <property type="project" value="GOC"/>
</dbReference>
<evidence type="ECO:0000313" key="4">
    <source>
        <dbReference type="Proteomes" id="UP000728032"/>
    </source>
</evidence>
<dbReference type="AlphaFoldDB" id="A0A7R9M9A2"/>
<evidence type="ECO:0000256" key="1">
    <source>
        <dbReference type="ARBA" id="ARBA00009941"/>
    </source>
</evidence>
<reference evidence="3" key="1">
    <citation type="submission" date="2020-11" db="EMBL/GenBank/DDBJ databases">
        <authorList>
            <person name="Tran Van P."/>
        </authorList>
    </citation>
    <scope>NUCLEOTIDE SEQUENCE</scope>
</reference>
<evidence type="ECO:0000256" key="2">
    <source>
        <dbReference type="PIRSR" id="PIRSR019663-1"/>
    </source>
</evidence>
<name>A0A7R9M9A2_9ACAR</name>
<dbReference type="PRINTS" id="PR00776">
    <property type="entry name" value="HEMOGLOBNASE"/>
</dbReference>
<dbReference type="EMBL" id="CAJPVJ010010089">
    <property type="protein sequence ID" value="CAG2173005.1"/>
    <property type="molecule type" value="Genomic_DNA"/>
</dbReference>
<evidence type="ECO:0008006" key="5">
    <source>
        <dbReference type="Google" id="ProtNLM"/>
    </source>
</evidence>
<protein>
    <recommendedName>
        <fullName evidence="5">Legumain</fullName>
    </recommendedName>
</protein>
<dbReference type="PANTHER" id="PTHR12000:SF21">
    <property type="entry name" value="LEGUMAIN-RELATED"/>
    <property type="match status" value="1"/>
</dbReference>
<sequence length="300" mass="34349">MVQVQLDKCIKTVTGVPFIDKLVEPHEGKTWVLLCSSGFGWDNYQMEADVYHAYQVIRKHGIPDENIIVMHYDDIAYHKQNPTPGVVINRVNGTDVYKTPYEVPKHYTGDEVTPENFLGALKGDVELEKQGKKVIKSGPNDRIFVFLEDHGGEEIVLFSHDVLHSLELNAMLKKMHMDNKFSQLVFYLNACEAGSMFEKLLPGDINVYAVTATKPGEVGWYAEKEWDTYKTWLATYFTIVWLDDCEKSDLTKELLSTQYAYIKEHNNLTMEGELVFQHAQQYGDLSIAAIQHLSDYLDKI</sequence>
<organism evidence="3">
    <name type="scientific">Oppiella nova</name>
    <dbReference type="NCBI Taxonomy" id="334625"/>
    <lineage>
        <taxon>Eukaryota</taxon>
        <taxon>Metazoa</taxon>
        <taxon>Ecdysozoa</taxon>
        <taxon>Arthropoda</taxon>
        <taxon>Chelicerata</taxon>
        <taxon>Arachnida</taxon>
        <taxon>Acari</taxon>
        <taxon>Acariformes</taxon>
        <taxon>Sarcoptiformes</taxon>
        <taxon>Oribatida</taxon>
        <taxon>Brachypylina</taxon>
        <taxon>Oppioidea</taxon>
        <taxon>Oppiidae</taxon>
        <taxon>Oppiella</taxon>
    </lineage>
</organism>
<feature type="active site" description="Nucleophile" evidence="2">
    <location>
        <position position="191"/>
    </location>
</feature>
<accession>A0A7R9M9A2</accession>
<dbReference type="GO" id="GO:0004197">
    <property type="term" value="F:cysteine-type endopeptidase activity"/>
    <property type="evidence" value="ECO:0007669"/>
    <property type="project" value="TreeGrafter"/>
</dbReference>
<dbReference type="EMBL" id="OC924914">
    <property type="protein sequence ID" value="CAD7655818.1"/>
    <property type="molecule type" value="Genomic_DNA"/>
</dbReference>
<dbReference type="OrthoDB" id="6431995at2759"/>
<dbReference type="InterPro" id="IPR001096">
    <property type="entry name" value="Peptidase_C13"/>
</dbReference>
<dbReference type="PIRSF" id="PIRSF019663">
    <property type="entry name" value="Legumain"/>
    <property type="match status" value="1"/>
</dbReference>
<proteinExistence type="inferred from homology"/>
<keyword evidence="4" id="KW-1185">Reference proteome</keyword>
<dbReference type="Gene3D" id="3.40.50.1460">
    <property type="match status" value="1"/>
</dbReference>
<dbReference type="Pfam" id="PF01650">
    <property type="entry name" value="Peptidase_C13"/>
    <property type="match status" value="1"/>
</dbReference>